<dbReference type="InterPro" id="IPR006530">
    <property type="entry name" value="YD"/>
</dbReference>
<dbReference type="InterPro" id="IPR050708">
    <property type="entry name" value="T6SS_VgrG/RHS"/>
</dbReference>
<reference evidence="2" key="2">
    <citation type="submission" date="2020-09" db="EMBL/GenBank/DDBJ databases">
        <authorList>
            <person name="Sun Q."/>
            <person name="Kim S."/>
        </authorList>
    </citation>
    <scope>NUCLEOTIDE SEQUENCE</scope>
    <source>
        <strain evidence="2">KCTC 22169</strain>
    </source>
</reference>
<dbReference type="NCBIfam" id="TIGR01643">
    <property type="entry name" value="YD_repeat_2x"/>
    <property type="match status" value="2"/>
</dbReference>
<keyword evidence="3" id="KW-1185">Reference proteome</keyword>
<organism evidence="2 3">
    <name type="scientific">Saccharospirillum salsuginis</name>
    <dbReference type="NCBI Taxonomy" id="418750"/>
    <lineage>
        <taxon>Bacteria</taxon>
        <taxon>Pseudomonadati</taxon>
        <taxon>Pseudomonadota</taxon>
        <taxon>Gammaproteobacteria</taxon>
        <taxon>Oceanospirillales</taxon>
        <taxon>Saccharospirillaceae</taxon>
        <taxon>Saccharospirillum</taxon>
    </lineage>
</organism>
<evidence type="ECO:0008006" key="4">
    <source>
        <dbReference type="Google" id="ProtNLM"/>
    </source>
</evidence>
<dbReference type="PANTHER" id="PTHR32305">
    <property type="match status" value="1"/>
</dbReference>
<sequence length="2300" mass="259219">MHTSAIEVRDYYEEPGLQEYRADLGNTFNESISPFGGTLQLKYNDIIVPGNGGMDVVVQRSYTSIQNDQYPDSDSILGFGWNLHYGRVVSPKNGFYCNNVDDSSYLNPSYESPDGSRHMLFKNTELNDGSWITKSNWRGECVGGPLGFDQGMIMTSPTGVRYHATFNAPGKNVWLVEKIVDLNGNEIFIDYEVNPEQKALIKAIYRSEEGYESEAKLGDAVVEFSYFDEDTVYARIKRISSNDRSWEYNYDLVTEGPFENEVVYQLSRVIRPDGEYWEYGYYDRMNNPDPIGSNDEQAGSYSLKSITNPRGGYTEYTYQYVFFDQAVKDIREARTTAIFRKTVSGDNVEVSTWKYSFEPHSEPAAFDNEGNPLLYLDVTTVEGPTKTEKYYHFGKSYTLIDMGEPDDGESGKHHLFWEKWQIGLLRRIEIYSNNDELMSVTVNNWKKRLVSKNYFDHGSMYRPDWWTDDSSREYTYAAQLEWTGSKKDSYATLPDGEFTRTINYLSYDDYGNPTYIRESGNVEWDSSVLDGHRIAEGSAQDDRNRYIRISYGNDVDNWLIGQVRSKTTQVDGVDKDKATYSYDANGNLISETVNGLVTTFEYHSHGEVNLVEEPTGKTTVFESYKRGVPQSIEKPLGVHENIVVNDTGTIRSFENGVGDKTLYEYDGLGRITKITFPIGLPVNIDYSYNERTLTRGPFKQIDQYDSLGNVVKVEYQDTSTSEVVWTHYEFDPLGRKVFESLPNEESRGTVYEYDALNRIIASTDPAGNVTEWSYDDHLEEVTDANGNVTRIVFQQIGLSVRWPYKIVQPASKGTIVVRNEKGQVLRILQGKSLENGDIQGFEKTFSYTKIGRIASESSPEQGTFTFEYDEVGRLSAKKHPGNATVQYEYDAMDRVAKVTSIDGDVDIEYEYDKAGRLKLSRSGENQRSYSYDENGNITTSTLSILGVYDHSMSIQRFYNELDHVSKEIYPDGLTIEYEPNAFGQATKIGEFANSISYHPNGVVKEYVLGNGVNVSQGLEKRQLLETVKADDVLDYYIGYDDVSNISYVNDYIGDRRYLYSYDELNQLREAKVYERNGYYYRELYARVYEYDYLGNISSSCCTPKRFGSDYRYNKYYGYGSNKLEAFQFGSSINEYQYNMDGTPSQKRVIGHQGFVSDFYSYRFDADQNLRKINHGNHTINFSYDSNGMMVSAENIGPGYKYDTKFSLYSSGGNLIYTEEFNTCKSLTYVRLAGKLIAKSELDDFDNGTLDGDSDGMSDCLEARYGLNSEDPSDADGDLDQDGLTNSEEIALGSHLTLADSDSDGIDDNEEAALGTSPILADSDYDGLNDLREVELGLNPVNEDTDGDGIKDSIEVRVGLDADNPQDAYQDLDEDLFSNRQEALANTSLDDAADYPQGEHTLLWKQKVIAGDSAIPALDKLGNSYILSSWDIIKISPSGKREQLAETDGRYWSQGYQRSMQIDGDKALMVPWDYTLGIYDNSAEELYYSDKVIEKSEVDGVLAMIRPGQYKLAQTVSDKSYIAESTPEQAKLLYSFSPDEKVHGILIDYHGNSIVWYESYLSVFNADNELMWTERPAQSFVAIDNALYLYNFEHYPIRSHQPRYSFAKYSLSGNLLWGKDLNVKVGVSDIEGNSYLGVKRGDDPSTLTSFTPSGQLRWENELEDGEVLFDLLLAQPDKLLVVTSKSLYLLNLGGDTVWNAPAPWSASAIDGRVTMDRDGTVLTMIEDYGLYAIATPAKGMANTPSPARVMGVGNSVNACYRGSEAYAIDSDLDNDQVSDCFESFFAYDFDGQGDSDLDGLTNAEELALGTSFLVADTDQDGLSDRQESDASTHPLLSDTDGDTILDGDEIEKGNSPVVANVKSDVDVDGYPDVVEMVFETDYNSPASVPELDSPVPVLEVDEKFSERSVDSIQKYRVFEHEYGYYFRTNEGIVSTDHAGELKWIYSLDENYSRERIAVGKNGRLFLCADAIEEPYEGKVFSLGVDGVLDWQYRYVDSNYCMDMVLTSDNDLYVTFGFHSYHHDPKIIQFDENGSIERERRMTNRLSSIVETASGQLAGVSWGTEVLLPDLTVDWRNDSCNTSDAIDSLTVPMSNGNVLHYGDCVALFSAEGDRLWYSYSLGIGQEIEINSIVVDHEDNIYLAADSVIYKYDELGNLIWEYENEYGLMSELSTSRNGSLLFSSSNRIIELDFDGNVRRTIQSSYVSTDTKVYASTTGVWWFVNDNSIFAIQPDIIESQISTTWSSLEGGQLGTRSICVRDTQFLSATQDSDGNGLTDCMDYLTSLSLPATNVEYTPLEGQMQ</sequence>
<evidence type="ECO:0000313" key="3">
    <source>
        <dbReference type="Proteomes" id="UP000626148"/>
    </source>
</evidence>
<name>A0A918NJN6_9GAMM</name>
<dbReference type="Proteomes" id="UP000626148">
    <property type="component" value="Unassembled WGS sequence"/>
</dbReference>
<dbReference type="EMBL" id="BMXR01000016">
    <property type="protein sequence ID" value="GGX72900.1"/>
    <property type="molecule type" value="Genomic_DNA"/>
</dbReference>
<protein>
    <recommendedName>
        <fullName evidence="4">RHS repeat-associated core domain-containing protein</fullName>
    </recommendedName>
</protein>
<comment type="caution">
    <text evidence="2">The sequence shown here is derived from an EMBL/GenBank/DDBJ whole genome shotgun (WGS) entry which is preliminary data.</text>
</comment>
<reference evidence="2" key="1">
    <citation type="journal article" date="2014" name="Int. J. Syst. Evol. Microbiol.">
        <title>Complete genome sequence of Corynebacterium casei LMG S-19264T (=DSM 44701T), isolated from a smear-ripened cheese.</title>
        <authorList>
            <consortium name="US DOE Joint Genome Institute (JGI-PGF)"/>
            <person name="Walter F."/>
            <person name="Albersmeier A."/>
            <person name="Kalinowski J."/>
            <person name="Ruckert C."/>
        </authorList>
    </citation>
    <scope>NUCLEOTIDE SEQUENCE</scope>
    <source>
        <strain evidence="2">KCTC 22169</strain>
    </source>
</reference>
<dbReference type="PANTHER" id="PTHR32305:SF15">
    <property type="entry name" value="PROTEIN RHSA-RELATED"/>
    <property type="match status" value="1"/>
</dbReference>
<dbReference type="Gene3D" id="2.180.10.10">
    <property type="entry name" value="RHS repeat-associated core"/>
    <property type="match status" value="2"/>
</dbReference>
<dbReference type="InterPro" id="IPR031325">
    <property type="entry name" value="RHS_repeat"/>
</dbReference>
<evidence type="ECO:0000313" key="2">
    <source>
        <dbReference type="EMBL" id="GGX72900.1"/>
    </source>
</evidence>
<evidence type="ECO:0000256" key="1">
    <source>
        <dbReference type="SAM" id="MobiDB-lite"/>
    </source>
</evidence>
<feature type="compositionally biased region" description="Acidic residues" evidence="1">
    <location>
        <begin position="1270"/>
        <end position="1280"/>
    </location>
</feature>
<dbReference type="SUPFAM" id="SSF101898">
    <property type="entry name" value="NHL repeat"/>
    <property type="match status" value="1"/>
</dbReference>
<proteinExistence type="predicted"/>
<accession>A0A918NJN6</accession>
<feature type="region of interest" description="Disordered" evidence="1">
    <location>
        <begin position="1264"/>
        <end position="1283"/>
    </location>
</feature>
<feature type="region of interest" description="Disordered" evidence="1">
    <location>
        <begin position="1819"/>
        <end position="1840"/>
    </location>
</feature>
<gene>
    <name evidence="2" type="ORF">GCM10007392_45320</name>
</gene>
<dbReference type="Pfam" id="PF05593">
    <property type="entry name" value="RHS_repeat"/>
    <property type="match status" value="2"/>
</dbReference>